<dbReference type="InterPro" id="IPR001873">
    <property type="entry name" value="ENaC"/>
</dbReference>
<dbReference type="Gene3D" id="1.10.287.770">
    <property type="entry name" value="YojJ-like"/>
    <property type="match status" value="1"/>
</dbReference>
<dbReference type="EnsemblMetazoa" id="CJA36342b.1">
    <property type="protein sequence ID" value="CJA36342b.1"/>
    <property type="gene ID" value="WBGene00212189"/>
</dbReference>
<keyword evidence="11 13" id="KW-0739">Sodium transport</keyword>
<dbReference type="GO" id="GO:0016020">
    <property type="term" value="C:membrane"/>
    <property type="evidence" value="ECO:0007669"/>
    <property type="project" value="UniProtKB-SubCell"/>
</dbReference>
<evidence type="ECO:0000313" key="16">
    <source>
        <dbReference type="EnsemblMetazoa" id="CJA36342b.1"/>
    </source>
</evidence>
<evidence type="ECO:0000256" key="15">
    <source>
        <dbReference type="SAM" id="Phobius"/>
    </source>
</evidence>
<dbReference type="Pfam" id="PF00858">
    <property type="entry name" value="ASC"/>
    <property type="match status" value="1"/>
</dbReference>
<comment type="subcellular location">
    <subcellularLocation>
        <location evidence="1">Membrane</location>
        <topology evidence="1">Multi-pass membrane protein</topology>
    </subcellularLocation>
</comment>
<sequence length="86" mass="9819">MINIVLPQMNYKIYAETSIMDFNKFLSQLGGQLGVLMGINIVTFVEVAFFLLARKRQFEVAEEDHRNTATEHFEQKSMGADDKTST</sequence>
<keyword evidence="6 15" id="KW-1133">Transmembrane helix</keyword>
<evidence type="ECO:0000256" key="4">
    <source>
        <dbReference type="ARBA" id="ARBA00022461"/>
    </source>
</evidence>
<evidence type="ECO:0000256" key="1">
    <source>
        <dbReference type="ARBA" id="ARBA00004141"/>
    </source>
</evidence>
<keyword evidence="10" id="KW-0325">Glycoprotein</keyword>
<evidence type="ECO:0000256" key="7">
    <source>
        <dbReference type="ARBA" id="ARBA00023053"/>
    </source>
</evidence>
<evidence type="ECO:0000256" key="9">
    <source>
        <dbReference type="ARBA" id="ARBA00023136"/>
    </source>
</evidence>
<protein>
    <submittedName>
        <fullName evidence="16">Uncharacterized protein</fullName>
    </submittedName>
</protein>
<proteinExistence type="inferred from homology"/>
<reference evidence="16" key="2">
    <citation type="submission" date="2022-06" db="UniProtKB">
        <authorList>
            <consortium name="EnsemblMetazoa"/>
        </authorList>
    </citation>
    <scope>IDENTIFICATION</scope>
    <source>
        <strain evidence="16">DF5081</strain>
    </source>
</reference>
<accession>A0A8R1EJF7</accession>
<evidence type="ECO:0000256" key="8">
    <source>
        <dbReference type="ARBA" id="ARBA00023065"/>
    </source>
</evidence>
<evidence type="ECO:0000256" key="2">
    <source>
        <dbReference type="ARBA" id="ARBA00007193"/>
    </source>
</evidence>
<evidence type="ECO:0000313" key="17">
    <source>
        <dbReference type="Proteomes" id="UP000005237"/>
    </source>
</evidence>
<evidence type="ECO:0000256" key="13">
    <source>
        <dbReference type="RuleBase" id="RU000679"/>
    </source>
</evidence>
<evidence type="ECO:0000256" key="5">
    <source>
        <dbReference type="ARBA" id="ARBA00022692"/>
    </source>
</evidence>
<name>A0A8R1EJF7_CAEJA</name>
<keyword evidence="9 15" id="KW-0472">Membrane</keyword>
<feature type="transmembrane region" description="Helical" evidence="15">
    <location>
        <begin position="33"/>
        <end position="53"/>
    </location>
</feature>
<feature type="region of interest" description="Disordered" evidence="14">
    <location>
        <begin position="64"/>
        <end position="86"/>
    </location>
</feature>
<comment type="similarity">
    <text evidence="2 13">Belongs to the amiloride-sensitive sodium channel (TC 1.A.6) family.</text>
</comment>
<reference evidence="17" key="1">
    <citation type="submission" date="2010-08" db="EMBL/GenBank/DDBJ databases">
        <authorList>
            <consortium name="Caenorhabditis japonica Sequencing Consortium"/>
            <person name="Wilson R.K."/>
        </authorList>
    </citation>
    <scope>NUCLEOTIDE SEQUENCE [LARGE SCALE GENOMIC DNA]</scope>
    <source>
        <strain evidence="17">DF5081</strain>
    </source>
</reference>
<keyword evidence="8 13" id="KW-0406">Ion transport</keyword>
<keyword evidence="4 13" id="KW-0894">Sodium channel</keyword>
<keyword evidence="7" id="KW-0915">Sodium</keyword>
<evidence type="ECO:0000256" key="6">
    <source>
        <dbReference type="ARBA" id="ARBA00022989"/>
    </source>
</evidence>
<evidence type="ECO:0000256" key="12">
    <source>
        <dbReference type="ARBA" id="ARBA00023303"/>
    </source>
</evidence>
<keyword evidence="5 13" id="KW-0812">Transmembrane</keyword>
<dbReference type="GO" id="GO:0005272">
    <property type="term" value="F:sodium channel activity"/>
    <property type="evidence" value="ECO:0007669"/>
    <property type="project" value="UniProtKB-KW"/>
</dbReference>
<evidence type="ECO:0000256" key="3">
    <source>
        <dbReference type="ARBA" id="ARBA00022448"/>
    </source>
</evidence>
<keyword evidence="3 13" id="KW-0813">Transport</keyword>
<evidence type="ECO:0000256" key="10">
    <source>
        <dbReference type="ARBA" id="ARBA00023180"/>
    </source>
</evidence>
<dbReference type="AlphaFoldDB" id="A0A8R1EJF7"/>
<dbReference type="Proteomes" id="UP000005237">
    <property type="component" value="Unassembled WGS sequence"/>
</dbReference>
<evidence type="ECO:0000256" key="14">
    <source>
        <dbReference type="SAM" id="MobiDB-lite"/>
    </source>
</evidence>
<organism evidence="16 17">
    <name type="scientific">Caenorhabditis japonica</name>
    <dbReference type="NCBI Taxonomy" id="281687"/>
    <lineage>
        <taxon>Eukaryota</taxon>
        <taxon>Metazoa</taxon>
        <taxon>Ecdysozoa</taxon>
        <taxon>Nematoda</taxon>
        <taxon>Chromadorea</taxon>
        <taxon>Rhabditida</taxon>
        <taxon>Rhabditina</taxon>
        <taxon>Rhabditomorpha</taxon>
        <taxon>Rhabditoidea</taxon>
        <taxon>Rhabditidae</taxon>
        <taxon>Peloderinae</taxon>
        <taxon>Caenorhabditis</taxon>
    </lineage>
</organism>
<evidence type="ECO:0000256" key="11">
    <source>
        <dbReference type="ARBA" id="ARBA00023201"/>
    </source>
</evidence>
<keyword evidence="17" id="KW-1185">Reference proteome</keyword>
<keyword evidence="12 13" id="KW-0407">Ion channel</keyword>